<feature type="region of interest" description="Disordered" evidence="1">
    <location>
        <begin position="1"/>
        <end position="32"/>
    </location>
</feature>
<dbReference type="AlphaFoldDB" id="A0A9P6MHN7"/>
<keyword evidence="3" id="KW-1185">Reference proteome</keyword>
<feature type="compositionally biased region" description="Basic and acidic residues" evidence="1">
    <location>
        <begin position="262"/>
        <end position="286"/>
    </location>
</feature>
<feature type="region of interest" description="Disordered" evidence="1">
    <location>
        <begin position="262"/>
        <end position="300"/>
    </location>
</feature>
<evidence type="ECO:0000313" key="3">
    <source>
        <dbReference type="Proteomes" id="UP000749646"/>
    </source>
</evidence>
<gene>
    <name evidence="2" type="ORF">BGZ65_003604</name>
</gene>
<dbReference type="Proteomes" id="UP000749646">
    <property type="component" value="Unassembled WGS sequence"/>
</dbReference>
<feature type="compositionally biased region" description="Polar residues" evidence="1">
    <location>
        <begin position="287"/>
        <end position="297"/>
    </location>
</feature>
<feature type="compositionally biased region" description="Low complexity" evidence="1">
    <location>
        <begin position="14"/>
        <end position="25"/>
    </location>
</feature>
<feature type="non-terminal residue" evidence="2">
    <location>
        <position position="1"/>
    </location>
</feature>
<evidence type="ECO:0000313" key="2">
    <source>
        <dbReference type="EMBL" id="KAG0001301.1"/>
    </source>
</evidence>
<reference evidence="2" key="1">
    <citation type="journal article" date="2020" name="Fungal Divers.">
        <title>Resolving the Mortierellaceae phylogeny through synthesis of multi-gene phylogenetics and phylogenomics.</title>
        <authorList>
            <person name="Vandepol N."/>
            <person name="Liber J."/>
            <person name="Desiro A."/>
            <person name="Na H."/>
            <person name="Kennedy M."/>
            <person name="Barry K."/>
            <person name="Grigoriev I.V."/>
            <person name="Miller A.N."/>
            <person name="O'Donnell K."/>
            <person name="Stajich J.E."/>
            <person name="Bonito G."/>
        </authorList>
    </citation>
    <scope>NUCLEOTIDE SEQUENCE</scope>
    <source>
        <strain evidence="2">MES-2147</strain>
    </source>
</reference>
<name>A0A9P6MHN7_9FUNG</name>
<accession>A0A9P6MHN7</accession>
<feature type="compositionally biased region" description="Basic and acidic residues" evidence="1">
    <location>
        <begin position="1"/>
        <end position="12"/>
    </location>
</feature>
<feature type="region of interest" description="Disordered" evidence="1">
    <location>
        <begin position="533"/>
        <end position="552"/>
    </location>
</feature>
<feature type="region of interest" description="Disordered" evidence="1">
    <location>
        <begin position="405"/>
        <end position="426"/>
    </location>
</feature>
<protein>
    <submittedName>
        <fullName evidence="2">Uncharacterized protein</fullName>
    </submittedName>
</protein>
<dbReference type="OrthoDB" id="2439370at2759"/>
<organism evidence="2 3">
    <name type="scientific">Modicella reniformis</name>
    <dbReference type="NCBI Taxonomy" id="1440133"/>
    <lineage>
        <taxon>Eukaryota</taxon>
        <taxon>Fungi</taxon>
        <taxon>Fungi incertae sedis</taxon>
        <taxon>Mucoromycota</taxon>
        <taxon>Mortierellomycotina</taxon>
        <taxon>Mortierellomycetes</taxon>
        <taxon>Mortierellales</taxon>
        <taxon>Mortierellaceae</taxon>
        <taxon>Modicella</taxon>
    </lineage>
</organism>
<comment type="caution">
    <text evidence="2">The sequence shown here is derived from an EMBL/GenBank/DDBJ whole genome shotgun (WGS) entry which is preliminary data.</text>
</comment>
<feature type="region of interest" description="Disordered" evidence="1">
    <location>
        <begin position="368"/>
        <end position="392"/>
    </location>
</feature>
<dbReference type="EMBL" id="JAAAHW010000543">
    <property type="protein sequence ID" value="KAG0001301.1"/>
    <property type="molecule type" value="Genomic_DNA"/>
</dbReference>
<sequence length="645" mass="70873">MPLKLLSEKPDDQTTSSNVTTRSSTPPKTVHDECISTPPTVMLPSTLSPGISSPSWFPFHSPFLFRPQNSLEINPEARFSPRPPTSYSVVPGTAIPLKGIMKGKSRLGISLSKTSSNSPMAWPTCDSGVFQSGEQAISSDLPDASPISFASSTCPASPPYSMRFQSATSPYATLPAPFPVDMESRVSVTSAIEIYARQNEQAARIAMDQTLPEILQECSYIIHDLQQELPSLNLGLRIIHNKSKYEFLSKLKNPIKAARTSLEKGKVHAESIGKDEPGRQDEHLESRSSGVDSSPLSRINKRLRRETNDEDIHGQSSENQHAVNLEPVEILNVLGQSCVTDTRGIQETYSFAPKQPQHGIRLSTTTYSECADNGGKKRKRSPKNSVEPLSTVLHPIPEKVVLQQAAPQSNMEAASELGTGRPMLTDQPKSVTFAEAHEKIDADTGTDNGSSHDSGSPPIQIHGEDMLMAHKSFSKAARASYWGDILSKLIYSLLECGTYAKLFLQTDALRAIHTSPPQGLPPSSIPIPSAGFTKTQRKPLNPPSPSTKVTGVQHLPPYVRSKMIEELAMLIKGGNDILHAIEHYQSTRCDALMKMKGLHSVLGQEQCNYVSLDQKAYETLLIEQQRHLQYIDDRQLNRLWLCALE</sequence>
<evidence type="ECO:0000256" key="1">
    <source>
        <dbReference type="SAM" id="MobiDB-lite"/>
    </source>
</evidence>
<proteinExistence type="predicted"/>